<sequence>MKAHLSSSSSSSASDLSTDRWCYLRSGGSFRWAGSFERHGRILLCLALLTGDPTEIHIGRQAVRSVPRYPTLYSSAACTRSDHKGATCLRVPEPWQPTHSLHLLFFVCELTDRSDNACTMGPMGNRTTMDAARQQDLIDLANGRHHAKIHHDCTVLVCSAFLWSALASRNDPTPGLVSRPCSRALSAVVAFRGKTAGKQQIAQARLIINIIIIIITVSCEDTGEM</sequence>
<dbReference type="AlphaFoldDB" id="A0AAD9LT00"/>
<dbReference type="Proteomes" id="UP001232148">
    <property type="component" value="Unassembled WGS sequence"/>
</dbReference>
<comment type="caution">
    <text evidence="1">The sequence shown here is derived from an EMBL/GenBank/DDBJ whole genome shotgun (WGS) entry which is preliminary data.</text>
</comment>
<proteinExistence type="predicted"/>
<evidence type="ECO:0000313" key="1">
    <source>
        <dbReference type="EMBL" id="KAK2020636.1"/>
    </source>
</evidence>
<name>A0AAD9LT00_9PEZI</name>
<organism evidence="1 2">
    <name type="scientific">Colletotrichum zoysiae</name>
    <dbReference type="NCBI Taxonomy" id="1216348"/>
    <lineage>
        <taxon>Eukaryota</taxon>
        <taxon>Fungi</taxon>
        <taxon>Dikarya</taxon>
        <taxon>Ascomycota</taxon>
        <taxon>Pezizomycotina</taxon>
        <taxon>Sordariomycetes</taxon>
        <taxon>Hypocreomycetidae</taxon>
        <taxon>Glomerellales</taxon>
        <taxon>Glomerellaceae</taxon>
        <taxon>Colletotrichum</taxon>
        <taxon>Colletotrichum graminicola species complex</taxon>
    </lineage>
</organism>
<evidence type="ECO:0000313" key="2">
    <source>
        <dbReference type="Proteomes" id="UP001232148"/>
    </source>
</evidence>
<keyword evidence="2" id="KW-1185">Reference proteome</keyword>
<gene>
    <name evidence="1" type="ORF">LX32DRAFT_304361</name>
</gene>
<protein>
    <submittedName>
        <fullName evidence="1">Uncharacterized protein</fullName>
    </submittedName>
</protein>
<accession>A0AAD9LT00</accession>
<reference evidence="1" key="1">
    <citation type="submission" date="2021-06" db="EMBL/GenBank/DDBJ databases">
        <title>Comparative genomics, transcriptomics and evolutionary studies reveal genomic signatures of adaptation to plant cell wall in hemibiotrophic fungi.</title>
        <authorList>
            <consortium name="DOE Joint Genome Institute"/>
            <person name="Baroncelli R."/>
            <person name="Diaz J.F."/>
            <person name="Benocci T."/>
            <person name="Peng M."/>
            <person name="Battaglia E."/>
            <person name="Haridas S."/>
            <person name="Andreopoulos W."/>
            <person name="Labutti K."/>
            <person name="Pangilinan J."/>
            <person name="Floch G.L."/>
            <person name="Makela M.R."/>
            <person name="Henrissat B."/>
            <person name="Grigoriev I.V."/>
            <person name="Crouch J.A."/>
            <person name="De Vries R.P."/>
            <person name="Sukno S.A."/>
            <person name="Thon M.R."/>
        </authorList>
    </citation>
    <scope>NUCLEOTIDE SEQUENCE</scope>
    <source>
        <strain evidence="1">MAFF235873</strain>
    </source>
</reference>
<dbReference type="EMBL" id="MU843200">
    <property type="protein sequence ID" value="KAK2020636.1"/>
    <property type="molecule type" value="Genomic_DNA"/>
</dbReference>